<sequence>MAAVAAGLSACAPPWSVQSTFWQLWPSHLALSAQAWRERIAAMHGLGFREIIIQWVGASGGPEPWQLPASTLALIFDEAERLGMGLQLGLPYDERWWRQLGDSDDAALAAFLQAAQSAALGYAQSSNWPQRPAFRGWYIPYEIEQHSWAAPQRRELLQAWLGGLAGPLAAQAGAAPAISTYHSKLPGPLALDELWSGLLDAVPLRLMIQDGVGVAGMVAYDALAPLHRMLLARRAPFDLIVELFEELPSARQDGTTFRARSADGERIRRQLRIARHYRARRVVAFAADPWLIGPTPEAERLRREWPL</sequence>
<dbReference type="InterPro" id="IPR027849">
    <property type="entry name" value="DUF4434"/>
</dbReference>
<evidence type="ECO:0000313" key="3">
    <source>
        <dbReference type="Proteomes" id="UP000289184"/>
    </source>
</evidence>
<dbReference type="Pfam" id="PF14488">
    <property type="entry name" value="DUF4434"/>
    <property type="match status" value="1"/>
</dbReference>
<proteinExistence type="predicted"/>
<dbReference type="Proteomes" id="UP000289184">
    <property type="component" value="Unassembled WGS sequence"/>
</dbReference>
<gene>
    <name evidence="2" type="ORF">AGI3411_05148</name>
</gene>
<reference evidence="2 3" key="1">
    <citation type="submission" date="2018-07" db="EMBL/GenBank/DDBJ databases">
        <authorList>
            <person name="Peeters C."/>
        </authorList>
    </citation>
    <scope>NUCLEOTIDE SEQUENCE [LARGE SCALE GENOMIC DNA]</scope>
    <source>
        <strain evidence="2 3">LMG 3411</strain>
    </source>
</reference>
<evidence type="ECO:0000313" key="2">
    <source>
        <dbReference type="EMBL" id="SSW71459.1"/>
    </source>
</evidence>
<dbReference type="Gene3D" id="3.20.20.80">
    <property type="entry name" value="Glycosidases"/>
    <property type="match status" value="1"/>
</dbReference>
<protein>
    <recommendedName>
        <fullName evidence="1">DUF4434 domain-containing protein</fullName>
    </recommendedName>
</protein>
<keyword evidence="3" id="KW-1185">Reference proteome</keyword>
<name>A0A446CUA7_9BURK</name>
<feature type="domain" description="DUF4434" evidence="1">
    <location>
        <begin position="19"/>
        <end position="296"/>
    </location>
</feature>
<dbReference type="AlphaFoldDB" id="A0A446CUA7"/>
<dbReference type="EMBL" id="UFQB01000029">
    <property type="protein sequence ID" value="SSW71459.1"/>
    <property type="molecule type" value="Genomic_DNA"/>
</dbReference>
<accession>A0A446CUA7</accession>
<dbReference type="RefSeq" id="WP_129530211.1">
    <property type="nucleotide sequence ID" value="NZ_UFQB01000029.1"/>
</dbReference>
<dbReference type="OrthoDB" id="5461181at2"/>
<evidence type="ECO:0000259" key="1">
    <source>
        <dbReference type="Pfam" id="PF14488"/>
    </source>
</evidence>
<organism evidence="2 3">
    <name type="scientific">Achromobacter agilis</name>
    <dbReference type="NCBI Taxonomy" id="1353888"/>
    <lineage>
        <taxon>Bacteria</taxon>
        <taxon>Pseudomonadati</taxon>
        <taxon>Pseudomonadota</taxon>
        <taxon>Betaproteobacteria</taxon>
        <taxon>Burkholderiales</taxon>
        <taxon>Alcaligenaceae</taxon>
        <taxon>Achromobacter</taxon>
    </lineage>
</organism>